<reference evidence="2" key="2">
    <citation type="submission" date="2023-06" db="EMBL/GenBank/DDBJ databases">
        <authorList>
            <consortium name="Lawrence Berkeley National Laboratory"/>
            <person name="Haridas S."/>
            <person name="Hensen N."/>
            <person name="Bonometti L."/>
            <person name="Westerberg I."/>
            <person name="Brannstrom I.O."/>
            <person name="Guillou S."/>
            <person name="Cros-Aarteil S."/>
            <person name="Calhoun S."/>
            <person name="Kuo A."/>
            <person name="Mondo S."/>
            <person name="Pangilinan J."/>
            <person name="Riley R."/>
            <person name="Labutti K."/>
            <person name="Andreopoulos B."/>
            <person name="Lipzen A."/>
            <person name="Chen C."/>
            <person name="Yanf M."/>
            <person name="Daum C."/>
            <person name="Ng V."/>
            <person name="Clum A."/>
            <person name="Steindorff A."/>
            <person name="Ohm R."/>
            <person name="Martin F."/>
            <person name="Silar P."/>
            <person name="Natvig D."/>
            <person name="Lalanne C."/>
            <person name="Gautier V."/>
            <person name="Ament-Velasquez S.L."/>
            <person name="Kruys A."/>
            <person name="Hutchinson M.I."/>
            <person name="Powell A.J."/>
            <person name="Barry K."/>
            <person name="Miller A.N."/>
            <person name="Grigoriev I.V."/>
            <person name="Debuchy R."/>
            <person name="Gladieux P."/>
            <person name="Thoren M.H."/>
            <person name="Johannesson H."/>
        </authorList>
    </citation>
    <scope>NUCLEOTIDE SEQUENCE</scope>
    <source>
        <strain evidence="2">CBS 314.62</strain>
    </source>
</reference>
<dbReference type="InterPro" id="IPR054550">
    <property type="entry name" value="Mala_s_1-like"/>
</dbReference>
<proteinExistence type="predicted"/>
<reference evidence="2" key="1">
    <citation type="journal article" date="2023" name="Mol. Phylogenet. Evol.">
        <title>Genome-scale phylogeny and comparative genomics of the fungal order Sordariales.</title>
        <authorList>
            <person name="Hensen N."/>
            <person name="Bonometti L."/>
            <person name="Westerberg I."/>
            <person name="Brannstrom I.O."/>
            <person name="Guillou S."/>
            <person name="Cros-Aarteil S."/>
            <person name="Calhoun S."/>
            <person name="Haridas S."/>
            <person name="Kuo A."/>
            <person name="Mondo S."/>
            <person name="Pangilinan J."/>
            <person name="Riley R."/>
            <person name="LaButti K."/>
            <person name="Andreopoulos B."/>
            <person name="Lipzen A."/>
            <person name="Chen C."/>
            <person name="Yan M."/>
            <person name="Daum C."/>
            <person name="Ng V."/>
            <person name="Clum A."/>
            <person name="Steindorff A."/>
            <person name="Ohm R.A."/>
            <person name="Martin F."/>
            <person name="Silar P."/>
            <person name="Natvig D.O."/>
            <person name="Lalanne C."/>
            <person name="Gautier V."/>
            <person name="Ament-Velasquez S.L."/>
            <person name="Kruys A."/>
            <person name="Hutchinson M.I."/>
            <person name="Powell A.J."/>
            <person name="Barry K."/>
            <person name="Miller A.N."/>
            <person name="Grigoriev I.V."/>
            <person name="Debuchy R."/>
            <person name="Gladieux P."/>
            <person name="Hiltunen Thoren M."/>
            <person name="Johannesson H."/>
        </authorList>
    </citation>
    <scope>NUCLEOTIDE SEQUENCE</scope>
    <source>
        <strain evidence="2">CBS 314.62</strain>
    </source>
</reference>
<accession>A0AAE0X031</accession>
<feature type="signal peptide" evidence="1">
    <location>
        <begin position="1"/>
        <end position="22"/>
    </location>
</feature>
<protein>
    <submittedName>
        <fullName evidence="2">Uncharacterized protein</fullName>
    </submittedName>
</protein>
<dbReference type="SUPFAM" id="SSF101898">
    <property type="entry name" value="NHL repeat"/>
    <property type="match status" value="1"/>
</dbReference>
<name>A0AAE0X031_9PEZI</name>
<dbReference type="Proteomes" id="UP001270362">
    <property type="component" value="Unassembled WGS sequence"/>
</dbReference>
<keyword evidence="1" id="KW-0732">Signal</keyword>
<gene>
    <name evidence="2" type="ORF">B0T22DRAFT_522816</name>
</gene>
<dbReference type="AlphaFoldDB" id="A0AAE0X031"/>
<feature type="chain" id="PRO_5042157630" evidence="1">
    <location>
        <begin position="23"/>
        <end position="407"/>
    </location>
</feature>
<sequence>MVKLGALHVLGLALAMCLGVHASPSSFHDRTGGKQVRHKGCPPFTRGTFVIDSYQLYPENADWDEESCVVWFGSLQPPLTPDRDSILFNATVGIYDPYADKMLQILEFPGSSHTGKVHIGGVARDPYTGLISILTDSANPWITAGADVSGDHLIMKYDPYAKTLLWTLNITALTQGRYGGFQDVETDARGNTYIVGTWPGTIVRADRFGHAVVPWYLPSPLPPTTTKGFGGLAGVRNTDILLSNDGDGQIYRFDMRAAQGTPVKVPMSPPVLYDDTDAIYLPPKYGGTVLLVASNFHGVQVLRSRDRKWRTAEYLGTIARPNGTLYDGGAVTAVTQMGPNAVYMIVDWIDFPFVPGTVAGPRRLFPMPDITGEVEALLRGVIMLKIVLVCIRWRMTNFNVCQKHSRL</sequence>
<comment type="caution">
    <text evidence="2">The sequence shown here is derived from an EMBL/GenBank/DDBJ whole genome shotgun (WGS) entry which is preliminary data.</text>
</comment>
<evidence type="ECO:0000313" key="2">
    <source>
        <dbReference type="EMBL" id="KAK3681639.1"/>
    </source>
</evidence>
<dbReference type="EMBL" id="JAULSO010000006">
    <property type="protein sequence ID" value="KAK3681639.1"/>
    <property type="molecule type" value="Genomic_DNA"/>
</dbReference>
<dbReference type="CDD" id="cd12811">
    <property type="entry name" value="MALA"/>
    <property type="match status" value="1"/>
</dbReference>
<keyword evidence="3" id="KW-1185">Reference proteome</keyword>
<evidence type="ECO:0000313" key="3">
    <source>
        <dbReference type="Proteomes" id="UP001270362"/>
    </source>
</evidence>
<evidence type="ECO:0000256" key="1">
    <source>
        <dbReference type="SAM" id="SignalP"/>
    </source>
</evidence>
<organism evidence="2 3">
    <name type="scientific">Podospora appendiculata</name>
    <dbReference type="NCBI Taxonomy" id="314037"/>
    <lineage>
        <taxon>Eukaryota</taxon>
        <taxon>Fungi</taxon>
        <taxon>Dikarya</taxon>
        <taxon>Ascomycota</taxon>
        <taxon>Pezizomycotina</taxon>
        <taxon>Sordariomycetes</taxon>
        <taxon>Sordariomycetidae</taxon>
        <taxon>Sordariales</taxon>
        <taxon>Podosporaceae</taxon>
        <taxon>Podospora</taxon>
    </lineage>
</organism>